<dbReference type="PANTHER" id="PTHR11240:SF22">
    <property type="entry name" value="RIBONUCLEASE T2"/>
    <property type="match status" value="1"/>
</dbReference>
<dbReference type="Proteomes" id="UP000014680">
    <property type="component" value="Unassembled WGS sequence"/>
</dbReference>
<proteinExistence type="inferred from homology"/>
<keyword evidence="5" id="KW-1185">Reference proteome</keyword>
<dbReference type="SUPFAM" id="SSF55895">
    <property type="entry name" value="Ribonuclease Rh-like"/>
    <property type="match status" value="1"/>
</dbReference>
<comment type="similarity">
    <text evidence="1 2">Belongs to the RNase T2 family.</text>
</comment>
<feature type="chain" id="PRO_5001980016" evidence="3">
    <location>
        <begin position="18"/>
        <end position="250"/>
    </location>
</feature>
<dbReference type="OMA" id="MKFWTHE"/>
<dbReference type="InterPro" id="IPR001568">
    <property type="entry name" value="RNase_T2-like"/>
</dbReference>
<dbReference type="PROSITE" id="PS00531">
    <property type="entry name" value="RNASE_T2_2"/>
    <property type="match status" value="1"/>
</dbReference>
<dbReference type="Pfam" id="PF00445">
    <property type="entry name" value="Ribonuclease_T2"/>
    <property type="match status" value="1"/>
</dbReference>
<feature type="signal peptide" evidence="3">
    <location>
        <begin position="1"/>
        <end position="17"/>
    </location>
</feature>
<dbReference type="GO" id="GO:0033897">
    <property type="term" value="F:ribonuclease T2 activity"/>
    <property type="evidence" value="ECO:0007669"/>
    <property type="project" value="InterPro"/>
</dbReference>
<keyword evidence="3" id="KW-0732">Signal</keyword>
<dbReference type="EMBL" id="KB207048">
    <property type="protein sequence ID" value="ELP85637.1"/>
    <property type="molecule type" value="Genomic_DNA"/>
</dbReference>
<dbReference type="GO" id="GO:0003723">
    <property type="term" value="F:RNA binding"/>
    <property type="evidence" value="ECO:0007669"/>
    <property type="project" value="InterPro"/>
</dbReference>
<evidence type="ECO:0000256" key="2">
    <source>
        <dbReference type="RuleBase" id="RU004328"/>
    </source>
</evidence>
<name>A0A0A1TWR0_ENTIV</name>
<organism evidence="4 5">
    <name type="scientific">Entamoeba invadens IP1</name>
    <dbReference type="NCBI Taxonomy" id="370355"/>
    <lineage>
        <taxon>Eukaryota</taxon>
        <taxon>Amoebozoa</taxon>
        <taxon>Evosea</taxon>
        <taxon>Archamoebae</taxon>
        <taxon>Mastigamoebida</taxon>
        <taxon>Entamoebidae</taxon>
        <taxon>Entamoeba</taxon>
    </lineage>
</organism>
<dbReference type="PANTHER" id="PTHR11240">
    <property type="entry name" value="RIBONUCLEASE T2"/>
    <property type="match status" value="1"/>
</dbReference>
<dbReference type="VEuPathDB" id="AmoebaDB:EIN_409360"/>
<dbReference type="InterPro" id="IPR036430">
    <property type="entry name" value="RNase_T2-like_sf"/>
</dbReference>
<protein>
    <submittedName>
        <fullName evidence="4">Ribonuclease DdI, putative</fullName>
    </submittedName>
</protein>
<dbReference type="RefSeq" id="XP_004184983.1">
    <property type="nucleotide sequence ID" value="XM_004184935.1"/>
</dbReference>
<evidence type="ECO:0000256" key="3">
    <source>
        <dbReference type="SAM" id="SignalP"/>
    </source>
</evidence>
<accession>A0A0A1TWR0</accession>
<dbReference type="InterPro" id="IPR033130">
    <property type="entry name" value="RNase_T2_His_AS_2"/>
</dbReference>
<evidence type="ECO:0000313" key="5">
    <source>
        <dbReference type="Proteomes" id="UP000014680"/>
    </source>
</evidence>
<reference evidence="4 5" key="1">
    <citation type="submission" date="2012-10" db="EMBL/GenBank/DDBJ databases">
        <authorList>
            <person name="Zafar N."/>
            <person name="Inman J."/>
            <person name="Hall N."/>
            <person name="Lorenzi H."/>
            <person name="Caler E."/>
        </authorList>
    </citation>
    <scope>NUCLEOTIDE SEQUENCE [LARGE SCALE GENOMIC DNA]</scope>
    <source>
        <strain evidence="4 5">IP1</strain>
    </source>
</reference>
<dbReference type="AlphaFoldDB" id="A0A0A1TWR0"/>
<sequence length="250" mass="28014">MLVFLLVATALSKCSHSDFAMCSSNKAKVTWDYVLHVQTWPGNFCKSKCCDLPKTTMMMRDGFTMHGWWPEFVSNGYPSCCTSPYTDAEVQKTIDNDAEFMEALSLNWASLSKCKFFNYEYDKHGTCLTNIYDGATGVKDYAMAAMNFLNTYDIWKIFKANGVLPDGSTGYSKEWLRGLITAEVGVDNPLYFVCSGGHLSELRACTNVNKADKMHPFFIECPSTAMKQETCGTNIIFDMPPNLKEGGCVY</sequence>
<dbReference type="GO" id="GO:0005576">
    <property type="term" value="C:extracellular region"/>
    <property type="evidence" value="ECO:0007669"/>
    <property type="project" value="TreeGrafter"/>
</dbReference>
<evidence type="ECO:0000313" key="4">
    <source>
        <dbReference type="EMBL" id="ELP85637.1"/>
    </source>
</evidence>
<dbReference type="OrthoDB" id="435754at2759"/>
<dbReference type="KEGG" id="eiv:EIN_409360"/>
<dbReference type="GeneID" id="14884596"/>
<dbReference type="GO" id="GO:0006401">
    <property type="term" value="P:RNA catabolic process"/>
    <property type="evidence" value="ECO:0007669"/>
    <property type="project" value="TreeGrafter"/>
</dbReference>
<dbReference type="Gene3D" id="3.90.730.10">
    <property type="entry name" value="Ribonuclease T2-like"/>
    <property type="match status" value="1"/>
</dbReference>
<gene>
    <name evidence="4" type="ORF">EIN_409360</name>
</gene>
<evidence type="ECO:0000256" key="1">
    <source>
        <dbReference type="ARBA" id="ARBA00007469"/>
    </source>
</evidence>